<gene>
    <name evidence="1" type="ORF">D1614_12485</name>
</gene>
<keyword evidence="2" id="KW-1185">Reference proteome</keyword>
<organism evidence="1 2">
    <name type="scientific">Maribellus luteus</name>
    <dbReference type="NCBI Taxonomy" id="2305463"/>
    <lineage>
        <taxon>Bacteria</taxon>
        <taxon>Pseudomonadati</taxon>
        <taxon>Bacteroidota</taxon>
        <taxon>Bacteroidia</taxon>
        <taxon>Marinilabiliales</taxon>
        <taxon>Prolixibacteraceae</taxon>
        <taxon>Maribellus</taxon>
    </lineage>
</organism>
<dbReference type="InterPro" id="IPR029033">
    <property type="entry name" value="His_PPase_superfam"/>
</dbReference>
<dbReference type="PANTHER" id="PTHR48100">
    <property type="entry name" value="BROAD-SPECIFICITY PHOSPHATASE YOR283W-RELATED"/>
    <property type="match status" value="1"/>
</dbReference>
<dbReference type="GO" id="GO:0016791">
    <property type="term" value="F:phosphatase activity"/>
    <property type="evidence" value="ECO:0007669"/>
    <property type="project" value="TreeGrafter"/>
</dbReference>
<dbReference type="Proteomes" id="UP000265926">
    <property type="component" value="Unassembled WGS sequence"/>
</dbReference>
<dbReference type="EMBL" id="QWGR01000006">
    <property type="protein sequence ID" value="RIJ48051.1"/>
    <property type="molecule type" value="Genomic_DNA"/>
</dbReference>
<dbReference type="InterPro" id="IPR013078">
    <property type="entry name" value="His_Pase_superF_clade-1"/>
</dbReference>
<protein>
    <submittedName>
        <fullName evidence="1">Alpha-ribazole phosphatase</fullName>
    </submittedName>
</protein>
<dbReference type="CDD" id="cd07067">
    <property type="entry name" value="HP_PGM_like"/>
    <property type="match status" value="1"/>
</dbReference>
<sequence>MFLPGSFSHSVLPMKLYAIRHTSVDVKPGICYGQSDVDVAESFHRERTAVKVELSGLHFDKIVSSPLQRCRKLAEYLFPAQNILFEERIKELDFGDWELKSWDDIYNSEKGKNWMDNYQSLPTLNGEAYPQMQDRIAAWLQELNESGTEAVAVITHAGVIRIIKHLAEGQPMSGLFAEFKPPYGSVTIFDFKKNNEK</sequence>
<reference evidence="1 2" key="1">
    <citation type="submission" date="2018-08" db="EMBL/GenBank/DDBJ databases">
        <title>Pallidiluteibacterium maritimus gen. nov., sp. nov., isolated from coastal sediment.</title>
        <authorList>
            <person name="Zhou L.Y."/>
        </authorList>
    </citation>
    <scope>NUCLEOTIDE SEQUENCE [LARGE SCALE GENOMIC DNA]</scope>
    <source>
        <strain evidence="1 2">XSD2</strain>
    </source>
</reference>
<dbReference type="GO" id="GO:0005737">
    <property type="term" value="C:cytoplasm"/>
    <property type="evidence" value="ECO:0007669"/>
    <property type="project" value="TreeGrafter"/>
</dbReference>
<dbReference type="AlphaFoldDB" id="A0A399T1P3"/>
<dbReference type="PANTHER" id="PTHR48100:SF1">
    <property type="entry name" value="HISTIDINE PHOSPHATASE FAMILY PROTEIN-RELATED"/>
    <property type="match status" value="1"/>
</dbReference>
<dbReference type="SUPFAM" id="SSF53254">
    <property type="entry name" value="Phosphoglycerate mutase-like"/>
    <property type="match status" value="1"/>
</dbReference>
<dbReference type="Gene3D" id="3.40.50.1240">
    <property type="entry name" value="Phosphoglycerate mutase-like"/>
    <property type="match status" value="1"/>
</dbReference>
<name>A0A399T1P3_9BACT</name>
<evidence type="ECO:0000313" key="2">
    <source>
        <dbReference type="Proteomes" id="UP000265926"/>
    </source>
</evidence>
<proteinExistence type="predicted"/>
<dbReference type="Pfam" id="PF00300">
    <property type="entry name" value="His_Phos_1"/>
    <property type="match status" value="1"/>
</dbReference>
<comment type="caution">
    <text evidence="1">The sequence shown here is derived from an EMBL/GenBank/DDBJ whole genome shotgun (WGS) entry which is preliminary data.</text>
</comment>
<dbReference type="SMART" id="SM00855">
    <property type="entry name" value="PGAM"/>
    <property type="match status" value="1"/>
</dbReference>
<accession>A0A399T1P3</accession>
<evidence type="ECO:0000313" key="1">
    <source>
        <dbReference type="EMBL" id="RIJ48051.1"/>
    </source>
</evidence>
<dbReference type="InterPro" id="IPR050275">
    <property type="entry name" value="PGM_Phosphatase"/>
</dbReference>
<dbReference type="OrthoDB" id="9782128at2"/>